<protein>
    <submittedName>
        <fullName evidence="4">Acyltransferase</fullName>
    </submittedName>
</protein>
<dbReference type="Gene3D" id="2.160.10.10">
    <property type="entry name" value="Hexapeptide repeat proteins"/>
    <property type="match status" value="1"/>
</dbReference>
<evidence type="ECO:0000256" key="3">
    <source>
        <dbReference type="SAM" id="Phobius"/>
    </source>
</evidence>
<keyword evidence="3" id="KW-0472">Membrane</keyword>
<evidence type="ECO:0000313" key="4">
    <source>
        <dbReference type="EMBL" id="MFC0512655.1"/>
    </source>
</evidence>
<dbReference type="GO" id="GO:0016746">
    <property type="term" value="F:acyltransferase activity"/>
    <property type="evidence" value="ECO:0007669"/>
    <property type="project" value="UniProtKB-KW"/>
</dbReference>
<keyword evidence="5" id="KW-1185">Reference proteome</keyword>
<dbReference type="InterPro" id="IPR011004">
    <property type="entry name" value="Trimer_LpxA-like_sf"/>
</dbReference>
<keyword evidence="3" id="KW-0812">Transmembrane</keyword>
<dbReference type="InterPro" id="IPR051159">
    <property type="entry name" value="Hexapeptide_acetyltransf"/>
</dbReference>
<evidence type="ECO:0000256" key="2">
    <source>
        <dbReference type="ARBA" id="ARBA00022679"/>
    </source>
</evidence>
<dbReference type="Pfam" id="PF00132">
    <property type="entry name" value="Hexapep"/>
    <property type="match status" value="1"/>
</dbReference>
<proteinExistence type="inferred from homology"/>
<evidence type="ECO:0000256" key="1">
    <source>
        <dbReference type="ARBA" id="ARBA00007274"/>
    </source>
</evidence>
<dbReference type="PANTHER" id="PTHR23416">
    <property type="entry name" value="SIALIC ACID SYNTHASE-RELATED"/>
    <property type="match status" value="1"/>
</dbReference>
<keyword evidence="2" id="KW-0808">Transferase</keyword>
<organism evidence="4 5">
    <name type="scientific">Mucilaginibacter angelicae</name>
    <dbReference type="NCBI Taxonomy" id="869718"/>
    <lineage>
        <taxon>Bacteria</taxon>
        <taxon>Pseudomonadati</taxon>
        <taxon>Bacteroidota</taxon>
        <taxon>Sphingobacteriia</taxon>
        <taxon>Sphingobacteriales</taxon>
        <taxon>Sphingobacteriaceae</taxon>
        <taxon>Mucilaginibacter</taxon>
    </lineage>
</organism>
<comment type="caution">
    <text evidence="4">The sequence shown here is derived from an EMBL/GenBank/DDBJ whole genome shotgun (WGS) entry which is preliminary data.</text>
</comment>
<feature type="transmembrane region" description="Helical" evidence="3">
    <location>
        <begin position="33"/>
        <end position="53"/>
    </location>
</feature>
<name>A0ABV6KYU7_9SPHI</name>
<dbReference type="Proteomes" id="UP001589828">
    <property type="component" value="Unassembled WGS sequence"/>
</dbReference>
<dbReference type="InterPro" id="IPR001451">
    <property type="entry name" value="Hexapep"/>
</dbReference>
<dbReference type="CDD" id="cd04647">
    <property type="entry name" value="LbH_MAT_like"/>
    <property type="match status" value="1"/>
</dbReference>
<sequence>MMNLAEQNIVNVTQEETPAAVVVTPFDKLKGSFIYMICGAVGYLPFHTLRIFCLRILGAKVGKNTGIYRRFEVRRPRLLTIGNSSVIGHGALLDARCGLTIGDNVNLSNEVMIWTLHHDYNDSGFAQTGAPVTIGNYAWICSRAIILPGVTIGEGAVVAAGAVVTRDVASYTVVGGVPAKPIAKRNENLNYDLGNAILPII</sequence>
<gene>
    <name evidence="4" type="ORF">ACFFGT_00530</name>
</gene>
<reference evidence="4 5" key="1">
    <citation type="submission" date="2024-09" db="EMBL/GenBank/DDBJ databases">
        <authorList>
            <person name="Sun Q."/>
            <person name="Mori K."/>
        </authorList>
    </citation>
    <scope>NUCLEOTIDE SEQUENCE [LARGE SCALE GENOMIC DNA]</scope>
    <source>
        <strain evidence="4 5">NCAIM B.02415</strain>
    </source>
</reference>
<comment type="similarity">
    <text evidence="1">Belongs to the transferase hexapeptide repeat family.</text>
</comment>
<keyword evidence="3" id="KW-1133">Transmembrane helix</keyword>
<evidence type="ECO:0000313" key="5">
    <source>
        <dbReference type="Proteomes" id="UP001589828"/>
    </source>
</evidence>
<dbReference type="SUPFAM" id="SSF51161">
    <property type="entry name" value="Trimeric LpxA-like enzymes"/>
    <property type="match status" value="1"/>
</dbReference>
<dbReference type="EMBL" id="JBHLTS010000004">
    <property type="protein sequence ID" value="MFC0512655.1"/>
    <property type="molecule type" value="Genomic_DNA"/>
</dbReference>
<dbReference type="RefSeq" id="WP_377020533.1">
    <property type="nucleotide sequence ID" value="NZ_JBHLTS010000004.1"/>
</dbReference>
<keyword evidence="4" id="KW-0012">Acyltransferase</keyword>
<accession>A0ABV6KYU7</accession>
<dbReference type="PANTHER" id="PTHR23416:SF23">
    <property type="entry name" value="ACETYLTRANSFERASE C18B11.09C-RELATED"/>
    <property type="match status" value="1"/>
</dbReference>